<dbReference type="Gene3D" id="3.40.630.30">
    <property type="match status" value="1"/>
</dbReference>
<dbReference type="AlphaFoldDB" id="A0A9P8VG04"/>
<dbReference type="EMBL" id="JAGSXJ010000007">
    <property type="protein sequence ID" value="KAH6689635.1"/>
    <property type="molecule type" value="Genomic_DNA"/>
</dbReference>
<feature type="domain" description="N-acetyltransferase" evidence="3">
    <location>
        <begin position="14"/>
        <end position="184"/>
    </location>
</feature>
<organism evidence="4 5">
    <name type="scientific">Plectosphaerella plurivora</name>
    <dbReference type="NCBI Taxonomy" id="936078"/>
    <lineage>
        <taxon>Eukaryota</taxon>
        <taxon>Fungi</taxon>
        <taxon>Dikarya</taxon>
        <taxon>Ascomycota</taxon>
        <taxon>Pezizomycotina</taxon>
        <taxon>Sordariomycetes</taxon>
        <taxon>Hypocreomycetidae</taxon>
        <taxon>Glomerellales</taxon>
        <taxon>Plectosphaerellaceae</taxon>
        <taxon>Plectosphaerella</taxon>
    </lineage>
</organism>
<accession>A0A9P8VG04</accession>
<dbReference type="InterPro" id="IPR000182">
    <property type="entry name" value="GNAT_dom"/>
</dbReference>
<evidence type="ECO:0000256" key="2">
    <source>
        <dbReference type="ARBA" id="ARBA00023315"/>
    </source>
</evidence>
<protein>
    <submittedName>
        <fullName evidence="4">Acyl-CoA N-acyltransferase</fullName>
    </submittedName>
</protein>
<keyword evidence="5" id="KW-1185">Reference proteome</keyword>
<sequence length="184" mass="20299">MAVTDTSPASKPQIQIRKATEADIPAIVKLGRRVFTKSFGHSVQPHELQEYLDSAYTIPAITKDIEDADRDTIVAMTEDGRLGGFAMLARNTTEPCVEGVEKTVELQRIYVDNAMHGCGVGGKLSRTIDSMAREQGFANIWLGVWEENQVAQKAYKNWGYAKVGTHDFALGSVIQTDDILLKKL</sequence>
<dbReference type="CDD" id="cd04301">
    <property type="entry name" value="NAT_SF"/>
    <property type="match status" value="1"/>
</dbReference>
<dbReference type="InterPro" id="IPR016181">
    <property type="entry name" value="Acyl_CoA_acyltransferase"/>
</dbReference>
<dbReference type="PROSITE" id="PS51186">
    <property type="entry name" value="GNAT"/>
    <property type="match status" value="1"/>
</dbReference>
<keyword evidence="2" id="KW-0012">Acyltransferase</keyword>
<dbReference type="OrthoDB" id="9975416at2759"/>
<dbReference type="SUPFAM" id="SSF55729">
    <property type="entry name" value="Acyl-CoA N-acyltransferases (Nat)"/>
    <property type="match status" value="1"/>
</dbReference>
<dbReference type="GO" id="GO:0016747">
    <property type="term" value="F:acyltransferase activity, transferring groups other than amino-acyl groups"/>
    <property type="evidence" value="ECO:0007669"/>
    <property type="project" value="InterPro"/>
</dbReference>
<evidence type="ECO:0000313" key="5">
    <source>
        <dbReference type="Proteomes" id="UP000770015"/>
    </source>
</evidence>
<dbReference type="Proteomes" id="UP000770015">
    <property type="component" value="Unassembled WGS sequence"/>
</dbReference>
<reference evidence="4" key="1">
    <citation type="journal article" date="2021" name="Nat. Commun.">
        <title>Genetic determinants of endophytism in the Arabidopsis root mycobiome.</title>
        <authorList>
            <person name="Mesny F."/>
            <person name="Miyauchi S."/>
            <person name="Thiergart T."/>
            <person name="Pickel B."/>
            <person name="Atanasova L."/>
            <person name="Karlsson M."/>
            <person name="Huettel B."/>
            <person name="Barry K.W."/>
            <person name="Haridas S."/>
            <person name="Chen C."/>
            <person name="Bauer D."/>
            <person name="Andreopoulos W."/>
            <person name="Pangilinan J."/>
            <person name="LaButti K."/>
            <person name="Riley R."/>
            <person name="Lipzen A."/>
            <person name="Clum A."/>
            <person name="Drula E."/>
            <person name="Henrissat B."/>
            <person name="Kohler A."/>
            <person name="Grigoriev I.V."/>
            <person name="Martin F.M."/>
            <person name="Hacquard S."/>
        </authorList>
    </citation>
    <scope>NUCLEOTIDE SEQUENCE</scope>
    <source>
        <strain evidence="4">MPI-SDFR-AT-0117</strain>
    </source>
</reference>
<evidence type="ECO:0000313" key="4">
    <source>
        <dbReference type="EMBL" id="KAH6689635.1"/>
    </source>
</evidence>
<evidence type="ECO:0000259" key="3">
    <source>
        <dbReference type="PROSITE" id="PS51186"/>
    </source>
</evidence>
<dbReference type="PANTHER" id="PTHR43877:SF2">
    <property type="entry name" value="AMINOALKYLPHOSPHONATE N-ACETYLTRANSFERASE-RELATED"/>
    <property type="match status" value="1"/>
</dbReference>
<dbReference type="PANTHER" id="PTHR43877">
    <property type="entry name" value="AMINOALKYLPHOSPHONATE N-ACETYLTRANSFERASE-RELATED-RELATED"/>
    <property type="match status" value="1"/>
</dbReference>
<dbReference type="Pfam" id="PF00583">
    <property type="entry name" value="Acetyltransf_1"/>
    <property type="match status" value="1"/>
</dbReference>
<name>A0A9P8VG04_9PEZI</name>
<comment type="caution">
    <text evidence="4">The sequence shown here is derived from an EMBL/GenBank/DDBJ whole genome shotgun (WGS) entry which is preliminary data.</text>
</comment>
<evidence type="ECO:0000256" key="1">
    <source>
        <dbReference type="ARBA" id="ARBA00022679"/>
    </source>
</evidence>
<proteinExistence type="predicted"/>
<keyword evidence="1" id="KW-0808">Transferase</keyword>
<gene>
    <name evidence="4" type="ORF">F5X68DRAFT_204087</name>
</gene>
<dbReference type="InterPro" id="IPR050832">
    <property type="entry name" value="Bact_Acetyltransf"/>
</dbReference>